<evidence type="ECO:0000313" key="2">
    <source>
        <dbReference type="EMBL" id="MBF8179797.1"/>
    </source>
</evidence>
<proteinExistence type="predicted"/>
<keyword evidence="3" id="KW-1185">Reference proteome</keyword>
<dbReference type="Proteomes" id="UP000657372">
    <property type="component" value="Unassembled WGS sequence"/>
</dbReference>
<dbReference type="InterPro" id="IPR032750">
    <property type="entry name" value="TnsD_C"/>
</dbReference>
<reference evidence="2 3" key="1">
    <citation type="submission" date="2020-11" db="EMBL/GenBank/DDBJ databases">
        <title>WGS of Herminiimonas contaminans strain Marseille-Q4544 isolated from planarians Schmidtea mediterranea.</title>
        <authorList>
            <person name="Kangale L."/>
        </authorList>
    </citation>
    <scope>NUCLEOTIDE SEQUENCE [LARGE SCALE GENOMIC DNA]</scope>
    <source>
        <strain evidence="2 3">Marseille-Q4544</strain>
    </source>
</reference>
<evidence type="ECO:0000259" key="1">
    <source>
        <dbReference type="Pfam" id="PF15978"/>
    </source>
</evidence>
<comment type="caution">
    <text evidence="2">The sequence shown here is derived from an EMBL/GenBank/DDBJ whole genome shotgun (WGS) entry which is preliminary data.</text>
</comment>
<gene>
    <name evidence="2" type="ORF">IXC47_19150</name>
</gene>
<dbReference type="Pfam" id="PF15978">
    <property type="entry name" value="TnsD"/>
    <property type="match status" value="1"/>
</dbReference>
<feature type="domain" description="Transposon Tn7 transposition protein TnsD C-terminal" evidence="1">
    <location>
        <begin position="62"/>
        <end position="409"/>
    </location>
</feature>
<dbReference type="EMBL" id="JADOEL010000039">
    <property type="protein sequence ID" value="MBF8179797.1"/>
    <property type="molecule type" value="Genomic_DNA"/>
</dbReference>
<organism evidence="2 3">
    <name type="scientific">Herminiimonas contaminans</name>
    <dbReference type="NCBI Taxonomy" id="1111140"/>
    <lineage>
        <taxon>Bacteria</taxon>
        <taxon>Pseudomonadati</taxon>
        <taxon>Pseudomonadota</taxon>
        <taxon>Betaproteobacteria</taxon>
        <taxon>Burkholderiales</taxon>
        <taxon>Oxalobacteraceae</taxon>
        <taxon>Herminiimonas</taxon>
    </lineage>
</organism>
<accession>A0ABS0EY85</accession>
<sequence>MSYWHRSHHLPGVTSCYLHGINLCEHIEIDIARHRQQIVLAPSIVDPVRRANKSDSRQENFAKISHELLFSSLLEIAPSHRTSVYENGLRNLGLSKSKRRIDLNGLVHELRSFHNNFEGYCCQDRLLSSQLQPMRWVREIFARPSRAIHPICHLLLIEFLFKDIATFRDKLMGCQGAEISDKDEVISRKKSKLPFDPDRNKNKLSDVGISCRLLAQELCTSVTSIVQLRRRMGILVSERSKTITQTKRKNVHDKLRSGMSPVSVSEQENLSVSTVYRLLHESPEVEAVHKKIKGEQELDRCRKLWKHLCKKHRKEGVTKIRSLASATYHWLYRNDKAWLKEMCNQVPKKRVKPKNRVDWKKRDITLRKKLIAYVAKLTSQVNHPRISKSLMLRRIGDAMARRNVVRLPTLWKEIHNQEESVQSYQIRRLERVMATYLIDESCSLSMILRKAGIGKLDPILTLHLKKKFNFTDC</sequence>
<protein>
    <recommendedName>
        <fullName evidence="1">Transposon Tn7 transposition protein TnsD C-terminal domain-containing protein</fullName>
    </recommendedName>
</protein>
<evidence type="ECO:0000313" key="3">
    <source>
        <dbReference type="Proteomes" id="UP000657372"/>
    </source>
</evidence>
<name>A0ABS0EY85_9BURK</name>